<dbReference type="PANTHER" id="PTHR43737:SF1">
    <property type="entry name" value="DUF1501 DOMAIN-CONTAINING PROTEIN"/>
    <property type="match status" value="1"/>
</dbReference>
<evidence type="ECO:0000313" key="1">
    <source>
        <dbReference type="EMBL" id="GAA5163664.1"/>
    </source>
</evidence>
<sequence length="404" mass="41318">MPPALNRRKFLAWSGAAAVAAAGAGYGLDALLRRAGTDPLPPGAGVLVVLTMYGGNDGLNTVIPAGDGAYQSARPDLAYAEDEVLPLAEGLGLNPGMPGMKALWDDHRLAIVRGVSYPKPDRSHFRSMDIWQSASPDQPDSTGWLGRWLDHNGGDPLHAVSLDPVLPPMLAGATTAGAALPAAGVALPSGALGTAFRAMGHPAPGEPVHQSTAARAIADLHRAATTLGPALGDAPPAKGKGKRAAGQLAEELDLVAACIDLGAPSRVYSVSIGGFDTHTAERATQQRLLAEVDGAVSGFLGRMADSDRGRNVVLVAYSEFGRRVAANANQGTDHGTAGPVFVAGPSVRGGFQGAQPSLTDLTNGDLKPTTDFRDVYATLLAGVLGADPEPVLGPGRTTLPLLNS</sequence>
<protein>
    <submittedName>
        <fullName evidence="1">DUF1501 domain-containing protein</fullName>
    </submittedName>
</protein>
<dbReference type="EMBL" id="BAABJP010000030">
    <property type="protein sequence ID" value="GAA5163664.1"/>
    <property type="molecule type" value="Genomic_DNA"/>
</dbReference>
<proteinExistence type="predicted"/>
<gene>
    <name evidence="1" type="ORF">GCM10023321_50840</name>
</gene>
<accession>A0ABP9QKW2</accession>
<dbReference type="Proteomes" id="UP001428817">
    <property type="component" value="Unassembled WGS sequence"/>
</dbReference>
<dbReference type="SUPFAM" id="SSF53649">
    <property type="entry name" value="Alkaline phosphatase-like"/>
    <property type="match status" value="1"/>
</dbReference>
<reference evidence="2" key="1">
    <citation type="journal article" date="2019" name="Int. J. Syst. Evol. Microbiol.">
        <title>The Global Catalogue of Microorganisms (GCM) 10K type strain sequencing project: providing services to taxonomists for standard genome sequencing and annotation.</title>
        <authorList>
            <consortium name="The Broad Institute Genomics Platform"/>
            <consortium name="The Broad Institute Genome Sequencing Center for Infectious Disease"/>
            <person name="Wu L."/>
            <person name="Ma J."/>
        </authorList>
    </citation>
    <scope>NUCLEOTIDE SEQUENCE [LARGE SCALE GENOMIC DNA]</scope>
    <source>
        <strain evidence="2">JCM 18303</strain>
    </source>
</reference>
<dbReference type="Pfam" id="PF07394">
    <property type="entry name" value="DUF1501"/>
    <property type="match status" value="1"/>
</dbReference>
<keyword evidence="2" id="KW-1185">Reference proteome</keyword>
<organism evidence="1 2">
    <name type="scientific">Pseudonocardia eucalypti</name>
    <dbReference type="NCBI Taxonomy" id="648755"/>
    <lineage>
        <taxon>Bacteria</taxon>
        <taxon>Bacillati</taxon>
        <taxon>Actinomycetota</taxon>
        <taxon>Actinomycetes</taxon>
        <taxon>Pseudonocardiales</taxon>
        <taxon>Pseudonocardiaceae</taxon>
        <taxon>Pseudonocardia</taxon>
    </lineage>
</organism>
<dbReference type="PROSITE" id="PS51318">
    <property type="entry name" value="TAT"/>
    <property type="match status" value="1"/>
</dbReference>
<comment type="caution">
    <text evidence="1">The sequence shown here is derived from an EMBL/GenBank/DDBJ whole genome shotgun (WGS) entry which is preliminary data.</text>
</comment>
<name>A0ABP9QKW2_9PSEU</name>
<dbReference type="PANTHER" id="PTHR43737">
    <property type="entry name" value="BLL7424 PROTEIN"/>
    <property type="match status" value="1"/>
</dbReference>
<dbReference type="InterPro" id="IPR006311">
    <property type="entry name" value="TAT_signal"/>
</dbReference>
<dbReference type="InterPro" id="IPR010869">
    <property type="entry name" value="DUF1501"/>
</dbReference>
<evidence type="ECO:0000313" key="2">
    <source>
        <dbReference type="Proteomes" id="UP001428817"/>
    </source>
</evidence>
<dbReference type="RefSeq" id="WP_185062212.1">
    <property type="nucleotide sequence ID" value="NZ_BAABJP010000030.1"/>
</dbReference>
<dbReference type="InterPro" id="IPR017850">
    <property type="entry name" value="Alkaline_phosphatase_core_sf"/>
</dbReference>